<gene>
    <name evidence="1" type="ORF">SGL43_01600</name>
</gene>
<comment type="caution">
    <text evidence="1">The sequence shown here is derived from an EMBL/GenBank/DDBJ whole genome shotgun (WGS) entry which is preliminary data.</text>
</comment>
<name>A0ABN8UWA2_STRGL</name>
<protein>
    <submittedName>
        <fullName evidence="1">Uncharacterized protein</fullName>
    </submittedName>
</protein>
<sequence>MDVLGDEVTERVGHGPGIRAGVMVEVRARGDGTGGQVAAKRLRLQR</sequence>
<evidence type="ECO:0000313" key="2">
    <source>
        <dbReference type="Proteomes" id="UP001154015"/>
    </source>
</evidence>
<dbReference type="Proteomes" id="UP001154015">
    <property type="component" value="Unassembled WGS sequence"/>
</dbReference>
<proteinExistence type="predicted"/>
<organism evidence="1 2">
    <name type="scientific">Streptomyces globisporus</name>
    <dbReference type="NCBI Taxonomy" id="1908"/>
    <lineage>
        <taxon>Bacteria</taxon>
        <taxon>Bacillati</taxon>
        <taxon>Actinomycetota</taxon>
        <taxon>Actinomycetes</taxon>
        <taxon>Kitasatosporales</taxon>
        <taxon>Streptomycetaceae</taxon>
        <taxon>Streptomyces</taxon>
    </lineage>
</organism>
<evidence type="ECO:0000313" key="1">
    <source>
        <dbReference type="EMBL" id="CAH9414595.1"/>
    </source>
</evidence>
<reference evidence="1" key="1">
    <citation type="submission" date="2022-03" db="EMBL/GenBank/DDBJ databases">
        <authorList>
            <person name="Leyn A S."/>
        </authorList>
    </citation>
    <scope>NUCLEOTIDE SEQUENCE</scope>
    <source>
        <strain evidence="1">Streptomyces globisporus 4-3</strain>
    </source>
</reference>
<accession>A0ABN8UWA2</accession>
<dbReference type="EMBL" id="CAKXYP010000004">
    <property type="protein sequence ID" value="CAH9414595.1"/>
    <property type="molecule type" value="Genomic_DNA"/>
</dbReference>
<keyword evidence="2" id="KW-1185">Reference proteome</keyword>